<keyword evidence="3" id="KW-1185">Reference proteome</keyword>
<feature type="compositionally biased region" description="Polar residues" evidence="1">
    <location>
        <begin position="1"/>
        <end position="31"/>
    </location>
</feature>
<proteinExistence type="predicted"/>
<dbReference type="Proteomes" id="UP001519887">
    <property type="component" value="Unassembled WGS sequence"/>
</dbReference>
<sequence>FEISAASESLQWDQEQPNRLWSGRRGSSNREIGSDREELSDEAAAMVHYPGGHEEGWPDGVKNLFIDFYDAVERAGQSEPAVHPRTFASMEDGHYIMLINEAIVESDRRKSWVKVKQP</sequence>
<organism evidence="2 3">
    <name type="scientific">Paenibacillus sepulcri</name>
    <dbReference type="NCBI Taxonomy" id="359917"/>
    <lineage>
        <taxon>Bacteria</taxon>
        <taxon>Bacillati</taxon>
        <taxon>Bacillota</taxon>
        <taxon>Bacilli</taxon>
        <taxon>Bacillales</taxon>
        <taxon>Paenibacillaceae</taxon>
        <taxon>Paenibacillus</taxon>
    </lineage>
</organism>
<reference evidence="2 3" key="1">
    <citation type="submission" date="2021-07" db="EMBL/GenBank/DDBJ databases">
        <title>Paenibacillus radiodurans sp. nov., isolated from the southeastern edge of Tengger Desert.</title>
        <authorList>
            <person name="Zhang G."/>
        </authorList>
    </citation>
    <scope>NUCLEOTIDE SEQUENCE [LARGE SCALE GENOMIC DNA]</scope>
    <source>
        <strain evidence="2 3">CCM 7311</strain>
    </source>
</reference>
<protein>
    <submittedName>
        <fullName evidence="2">Gfo/Idh/MocA family oxidoreductase</fullName>
    </submittedName>
</protein>
<evidence type="ECO:0000313" key="2">
    <source>
        <dbReference type="EMBL" id="MBW7455998.1"/>
    </source>
</evidence>
<feature type="region of interest" description="Disordered" evidence="1">
    <location>
        <begin position="1"/>
        <end position="39"/>
    </location>
</feature>
<name>A0ABS7C541_9BACL</name>
<feature type="non-terminal residue" evidence="2">
    <location>
        <position position="1"/>
    </location>
</feature>
<comment type="caution">
    <text evidence="2">The sequence shown here is derived from an EMBL/GenBank/DDBJ whole genome shotgun (WGS) entry which is preliminary data.</text>
</comment>
<dbReference type="EMBL" id="JAHZIK010000477">
    <property type="protein sequence ID" value="MBW7455998.1"/>
    <property type="molecule type" value="Genomic_DNA"/>
</dbReference>
<accession>A0ABS7C541</accession>
<evidence type="ECO:0000313" key="3">
    <source>
        <dbReference type="Proteomes" id="UP001519887"/>
    </source>
</evidence>
<evidence type="ECO:0000256" key="1">
    <source>
        <dbReference type="SAM" id="MobiDB-lite"/>
    </source>
</evidence>
<gene>
    <name evidence="2" type="ORF">K0U00_18375</name>
</gene>
<dbReference type="Gene3D" id="3.30.360.10">
    <property type="entry name" value="Dihydrodipicolinate Reductase, domain 2"/>
    <property type="match status" value="1"/>
</dbReference>